<dbReference type="GO" id="GO:0008270">
    <property type="term" value="F:zinc ion binding"/>
    <property type="evidence" value="ECO:0007669"/>
    <property type="project" value="UniProtKB-KW"/>
</dbReference>
<organism evidence="6 7">
    <name type="scientific">Tagetes erecta</name>
    <name type="common">African marigold</name>
    <dbReference type="NCBI Taxonomy" id="13708"/>
    <lineage>
        <taxon>Eukaryota</taxon>
        <taxon>Viridiplantae</taxon>
        <taxon>Streptophyta</taxon>
        <taxon>Embryophyta</taxon>
        <taxon>Tracheophyta</taxon>
        <taxon>Spermatophyta</taxon>
        <taxon>Magnoliopsida</taxon>
        <taxon>eudicotyledons</taxon>
        <taxon>Gunneridae</taxon>
        <taxon>Pentapetalae</taxon>
        <taxon>asterids</taxon>
        <taxon>campanulids</taxon>
        <taxon>Asterales</taxon>
        <taxon>Asteraceae</taxon>
        <taxon>Asteroideae</taxon>
        <taxon>Heliantheae alliance</taxon>
        <taxon>Tageteae</taxon>
        <taxon>Tagetes</taxon>
    </lineage>
</organism>
<evidence type="ECO:0000256" key="4">
    <source>
        <dbReference type="ARBA" id="ARBA00022833"/>
    </source>
</evidence>
<name>A0AAD8NED9_TARER</name>
<proteinExistence type="predicted"/>
<dbReference type="PANTHER" id="PTHR46235">
    <property type="entry name" value="PHD FINGER-CONTAINING PROTEIN DDB_G0268158"/>
    <property type="match status" value="1"/>
</dbReference>
<evidence type="ECO:0000313" key="6">
    <source>
        <dbReference type="EMBL" id="KAK1406969.1"/>
    </source>
</evidence>
<dbReference type="InterPro" id="IPR055197">
    <property type="entry name" value="PHDvar_NSD"/>
</dbReference>
<dbReference type="InterPro" id="IPR001965">
    <property type="entry name" value="Znf_PHD"/>
</dbReference>
<evidence type="ECO:0000259" key="5">
    <source>
        <dbReference type="SMART" id="SM00249"/>
    </source>
</evidence>
<dbReference type="GO" id="GO:0006338">
    <property type="term" value="P:chromatin remodeling"/>
    <property type="evidence" value="ECO:0007669"/>
    <property type="project" value="UniProtKB-ARBA"/>
</dbReference>
<sequence length="247" mass="28175">MHVDDIAGDLTEDSDSDGEEIHFDTICAICDNGGILTCCDGKCFRSFHATPDSEVAQDSNCETLCLNFDELQVSYTCENCRYNLHQCFVCAELGSSNELSNTEVFRCSSAFCRHFYHPNCVARLLQQNDENAQRILKERIFAGEPFICPAHRCAVCNQIENDRVEDLQFAICRRCPKSYHRRCLPRGIMFDHQAANGVEIRAWDGMLTKSRALLYCLEHEIDPELATPARTILFRDPQEEWSEVTNL</sequence>
<keyword evidence="7" id="KW-1185">Reference proteome</keyword>
<feature type="domain" description="Zinc finger PHD-type" evidence="5">
    <location>
        <begin position="26"/>
        <end position="81"/>
    </location>
</feature>
<comment type="caution">
    <text evidence="6">The sequence shown here is derived from an EMBL/GenBank/DDBJ whole genome shotgun (WGS) entry which is preliminary data.</text>
</comment>
<dbReference type="InterPro" id="IPR013083">
    <property type="entry name" value="Znf_RING/FYVE/PHD"/>
</dbReference>
<dbReference type="InterPro" id="IPR055198">
    <property type="entry name" value="NSD_PHD"/>
</dbReference>
<keyword evidence="3" id="KW-0863">Zinc-finger</keyword>
<reference evidence="6" key="1">
    <citation type="journal article" date="2023" name="bioRxiv">
        <title>Improved chromosome-level genome assembly for marigold (Tagetes erecta).</title>
        <authorList>
            <person name="Jiang F."/>
            <person name="Yuan L."/>
            <person name="Wang S."/>
            <person name="Wang H."/>
            <person name="Xu D."/>
            <person name="Wang A."/>
            <person name="Fan W."/>
        </authorList>
    </citation>
    <scope>NUCLEOTIDE SEQUENCE</scope>
    <source>
        <strain evidence="6">WSJ</strain>
        <tissue evidence="6">Leaf</tissue>
    </source>
</reference>
<keyword evidence="1" id="KW-0479">Metal-binding</keyword>
<protein>
    <recommendedName>
        <fullName evidence="5">Zinc finger PHD-type domain-containing protein</fullName>
    </recommendedName>
</protein>
<feature type="domain" description="Zinc finger PHD-type" evidence="5">
    <location>
        <begin position="153"/>
        <end position="220"/>
    </location>
</feature>
<dbReference type="Gene3D" id="3.30.40.10">
    <property type="entry name" value="Zinc/RING finger domain, C3HC4 (zinc finger)"/>
    <property type="match status" value="2"/>
</dbReference>
<evidence type="ECO:0000313" key="7">
    <source>
        <dbReference type="Proteomes" id="UP001229421"/>
    </source>
</evidence>
<dbReference type="SMART" id="SM00249">
    <property type="entry name" value="PHD"/>
    <property type="match status" value="3"/>
</dbReference>
<dbReference type="PANTHER" id="PTHR46235:SF3">
    <property type="entry name" value="PHD FINGER-CONTAINING PROTEIN DDB_G0268158"/>
    <property type="match status" value="1"/>
</dbReference>
<evidence type="ECO:0000256" key="3">
    <source>
        <dbReference type="ARBA" id="ARBA00022771"/>
    </source>
</evidence>
<evidence type="ECO:0000256" key="2">
    <source>
        <dbReference type="ARBA" id="ARBA00022737"/>
    </source>
</evidence>
<feature type="domain" description="Zinc finger PHD-type" evidence="5">
    <location>
        <begin position="86"/>
        <end position="152"/>
    </location>
</feature>
<accession>A0AAD8NED9</accession>
<dbReference type="EMBL" id="JAUHHV010000011">
    <property type="protein sequence ID" value="KAK1406969.1"/>
    <property type="molecule type" value="Genomic_DNA"/>
</dbReference>
<keyword evidence="2" id="KW-0677">Repeat</keyword>
<dbReference type="AlphaFoldDB" id="A0AAD8NED9"/>
<keyword evidence="4" id="KW-0862">Zinc</keyword>
<dbReference type="Pfam" id="PF23004">
    <property type="entry name" value="PHDvar_NSD"/>
    <property type="match status" value="1"/>
</dbReference>
<gene>
    <name evidence="6" type="ORF">QVD17_38579</name>
</gene>
<dbReference type="Pfam" id="PF22908">
    <property type="entry name" value="PHD_NSD"/>
    <property type="match status" value="1"/>
</dbReference>
<evidence type="ECO:0000256" key="1">
    <source>
        <dbReference type="ARBA" id="ARBA00022723"/>
    </source>
</evidence>
<dbReference type="Proteomes" id="UP001229421">
    <property type="component" value="Unassembled WGS sequence"/>
</dbReference>